<feature type="region of interest" description="Disordered" evidence="1">
    <location>
        <begin position="125"/>
        <end position="146"/>
    </location>
</feature>
<proteinExistence type="predicted"/>
<keyword evidence="3" id="KW-1185">Reference proteome</keyword>
<feature type="region of interest" description="Disordered" evidence="1">
    <location>
        <begin position="68"/>
        <end position="93"/>
    </location>
</feature>
<evidence type="ECO:0000256" key="1">
    <source>
        <dbReference type="SAM" id="MobiDB-lite"/>
    </source>
</evidence>
<dbReference type="AlphaFoldDB" id="I7MLF5"/>
<feature type="compositionally biased region" description="Low complexity" evidence="1">
    <location>
        <begin position="338"/>
        <end position="352"/>
    </location>
</feature>
<name>I7MLF5_TETTS</name>
<sequence length="824" mass="94800">MSKELVNQHPSSTQGQNQIKASLSNNFLKQRAQASGQKDFNLDMMKLMQYDKQQSYLNKLESLATIHSQDKHQGSKKNTQTIAQSQQSQVNETQSNIDRNLYLKAQQKIFSQNLRIPSKIISFNDAKESNTNQQDNSKEQPSENQKNIKIINIESMNSEIETQKLNANTDSHIKSVDSPFNKTKQNQVQIRNANNQKYFPQSLVNSKFRDSQFQCEIKDQTSKIQIFKEEKLEDKSNQKLDPLSRVRLLKNLSPQSSAPQTFSLSQSSLIEKNNQQNGKKMQMKDLKFESIFIDNTGSHLSNSNQNLIVQSKQQLNAGQKNFLNSQRNFLSVIQNDTNKSSRSQSQSQQNNLNKRRYSANVNQQIQTPQYNQEEKKCFTSFLTDYLLNIKDVSSPSNGLLSPIDKIANQNPSLIKRAQIMSNYNKQNADSQLFFSSKNNNKVPYSTFSQTQPILPTQLQDNKQPGQISIQALIPSVPSKLIQPQISLNTNINNNNNNSQNKNISQSQSEYQIFSIQDFDSSKSKSNIFYHQKNLPSSLQELQMIKSEEDLKTQELNANVNFKNSNKIAINVQSPKQIQDAINNFQLSNKIKAQSFGHNHTFLNHISNLDEYQQKNLKIIKNGISNVFQKNRDYEDSPQLKLDNKEIQFSKSDKIVQKNYDSKQFAPIGQVISDQKLSAKDQGFYSLSTRRTHQQPQAQNSPSSQYLLTNRQSFSQSQIQPKKKFLSFQSQRELPTSDTSYNHIDIAPFSNQNKENTHLQNLMYKVEQAPQISQNVQPKYRLLKQNISLEQSFDNEDEDFYNYTQNIKIQIQNSPQNINLNIDFL</sequence>
<accession>I7MLF5</accession>
<reference evidence="3" key="1">
    <citation type="journal article" date="2006" name="PLoS Biol.">
        <title>Macronuclear genome sequence of the ciliate Tetrahymena thermophila, a model eukaryote.</title>
        <authorList>
            <person name="Eisen J.A."/>
            <person name="Coyne R.S."/>
            <person name="Wu M."/>
            <person name="Wu D."/>
            <person name="Thiagarajan M."/>
            <person name="Wortman J.R."/>
            <person name="Badger J.H."/>
            <person name="Ren Q."/>
            <person name="Amedeo P."/>
            <person name="Jones K.M."/>
            <person name="Tallon L.J."/>
            <person name="Delcher A.L."/>
            <person name="Salzberg S.L."/>
            <person name="Silva J.C."/>
            <person name="Haas B.J."/>
            <person name="Majoros W.H."/>
            <person name="Farzad M."/>
            <person name="Carlton J.M."/>
            <person name="Smith R.K. Jr."/>
            <person name="Garg J."/>
            <person name="Pearlman R.E."/>
            <person name="Karrer K.M."/>
            <person name="Sun L."/>
            <person name="Manning G."/>
            <person name="Elde N.C."/>
            <person name="Turkewitz A.P."/>
            <person name="Asai D.J."/>
            <person name="Wilkes D.E."/>
            <person name="Wang Y."/>
            <person name="Cai H."/>
            <person name="Collins K."/>
            <person name="Stewart B.A."/>
            <person name="Lee S.R."/>
            <person name="Wilamowska K."/>
            <person name="Weinberg Z."/>
            <person name="Ruzzo W.L."/>
            <person name="Wloga D."/>
            <person name="Gaertig J."/>
            <person name="Frankel J."/>
            <person name="Tsao C.-C."/>
            <person name="Gorovsky M.A."/>
            <person name="Keeling P.J."/>
            <person name="Waller R.F."/>
            <person name="Patron N.J."/>
            <person name="Cherry J.M."/>
            <person name="Stover N.A."/>
            <person name="Krieger C.J."/>
            <person name="del Toro C."/>
            <person name="Ryder H.F."/>
            <person name="Williamson S.C."/>
            <person name="Barbeau R.A."/>
            <person name="Hamilton E.P."/>
            <person name="Orias E."/>
        </authorList>
    </citation>
    <scope>NUCLEOTIDE SEQUENCE [LARGE SCALE GENOMIC DNA]</scope>
    <source>
        <strain evidence="3">SB210</strain>
    </source>
</reference>
<dbReference type="EMBL" id="GG662548">
    <property type="protein sequence ID" value="EAS02001.1"/>
    <property type="molecule type" value="Genomic_DNA"/>
</dbReference>
<evidence type="ECO:0000313" key="2">
    <source>
        <dbReference type="EMBL" id="EAS02001.1"/>
    </source>
</evidence>
<dbReference type="HOGENOM" id="CLU_343731_0_0_1"/>
<dbReference type="KEGG" id="tet:TTHERM_00500870"/>
<feature type="region of interest" description="Disordered" evidence="1">
    <location>
        <begin position="336"/>
        <end position="356"/>
    </location>
</feature>
<dbReference type="InParanoid" id="I7MLF5"/>
<dbReference type="Proteomes" id="UP000009168">
    <property type="component" value="Unassembled WGS sequence"/>
</dbReference>
<dbReference type="GeneID" id="7825597"/>
<evidence type="ECO:0000313" key="3">
    <source>
        <dbReference type="Proteomes" id="UP000009168"/>
    </source>
</evidence>
<organism evidence="2 3">
    <name type="scientific">Tetrahymena thermophila (strain SB210)</name>
    <dbReference type="NCBI Taxonomy" id="312017"/>
    <lineage>
        <taxon>Eukaryota</taxon>
        <taxon>Sar</taxon>
        <taxon>Alveolata</taxon>
        <taxon>Ciliophora</taxon>
        <taxon>Intramacronucleata</taxon>
        <taxon>Oligohymenophorea</taxon>
        <taxon>Hymenostomatida</taxon>
        <taxon>Tetrahymenina</taxon>
        <taxon>Tetrahymenidae</taxon>
        <taxon>Tetrahymena</taxon>
    </lineage>
</organism>
<gene>
    <name evidence="2" type="ORF">TTHERM_00500870</name>
</gene>
<protein>
    <submittedName>
        <fullName evidence="2">Uncharacterized protein</fullName>
    </submittedName>
</protein>
<feature type="compositionally biased region" description="Polar residues" evidence="1">
    <location>
        <begin position="76"/>
        <end position="93"/>
    </location>
</feature>
<dbReference type="RefSeq" id="XP_001022246.1">
    <property type="nucleotide sequence ID" value="XM_001022246.2"/>
</dbReference>